<evidence type="ECO:0000313" key="1">
    <source>
        <dbReference type="EMBL" id="OUN89450.1"/>
    </source>
</evidence>
<name>A0A1Y3Y565_9ACTN</name>
<dbReference type="NCBIfam" id="TIGR01869">
    <property type="entry name" value="casC_Cse4"/>
    <property type="match status" value="1"/>
</dbReference>
<dbReference type="Proteomes" id="UP000195781">
    <property type="component" value="Unassembled WGS sequence"/>
</dbReference>
<evidence type="ECO:0000313" key="2">
    <source>
        <dbReference type="Proteomes" id="UP000195781"/>
    </source>
</evidence>
<dbReference type="RefSeq" id="WP_019239670.1">
    <property type="nucleotide sequence ID" value="NZ_CABKRW010000056.1"/>
</dbReference>
<organism evidence="1 2">
    <name type="scientific">[Collinsella] massiliensis</name>
    <dbReference type="NCBI Taxonomy" id="1232426"/>
    <lineage>
        <taxon>Bacteria</taxon>
        <taxon>Bacillati</taxon>
        <taxon>Actinomycetota</taxon>
        <taxon>Coriobacteriia</taxon>
        <taxon>Coriobacteriales</taxon>
        <taxon>Coriobacteriaceae</taxon>
        <taxon>Enorma</taxon>
    </lineage>
</organism>
<dbReference type="EMBL" id="NFIE01000003">
    <property type="protein sequence ID" value="OUN89450.1"/>
    <property type="molecule type" value="Genomic_DNA"/>
</dbReference>
<protein>
    <submittedName>
        <fullName evidence="1">Type I-E CRISPR-associated protein Cas7/Cse4/CasC</fullName>
    </submittedName>
</protein>
<sequence length="377" mass="40273">MYLDIYALESVPPSNINRDDTGSPKTAVYGGALRARVSSQAWKRAMREMFPSLLPEGQLGVRTKFVVPLIAERIAAKREDLADRAEDFARAVLDATGIKSTETDRKGTDEGTLATSYLVFIANRELDDLADIAIAWADEGVDPKKVDAKAKKAVQQVFKGIQAVDIALFGRMLADATDLNVDACAQVAHAISVNEISQEYDYFTAVDDCASDDNAGAGMLGTVSFNSSTLYRYATVNIDALAEQLESAEAAAAGVAAFVEAFVTSMPSGKQNTFANRTLPNAVAVSLREDQPINLASAFECPVYAERDRSITQIAADRLASCARDVEAAYARPAAQSWHVSYGIDPASLDYFGAGVSFDALMDAVRAAVGAALAPKE</sequence>
<dbReference type="OrthoDB" id="5291250at2"/>
<proteinExistence type="predicted"/>
<reference evidence="2" key="1">
    <citation type="submission" date="2017-04" db="EMBL/GenBank/DDBJ databases">
        <title>Function of individual gut microbiota members based on whole genome sequencing of pure cultures obtained from chicken caecum.</title>
        <authorList>
            <person name="Medvecky M."/>
            <person name="Cejkova D."/>
            <person name="Polansky O."/>
            <person name="Karasova D."/>
            <person name="Kubasova T."/>
            <person name="Cizek A."/>
            <person name="Rychlik I."/>
        </authorList>
    </citation>
    <scope>NUCLEOTIDE SEQUENCE [LARGE SCALE GENOMIC DNA]</scope>
    <source>
        <strain evidence="2">An5</strain>
    </source>
</reference>
<dbReference type="AlphaFoldDB" id="A0A1Y3Y565"/>
<gene>
    <name evidence="1" type="ORF">B5G02_01465</name>
</gene>
<dbReference type="Pfam" id="PF09344">
    <property type="entry name" value="Cas_CT1975"/>
    <property type="match status" value="1"/>
</dbReference>
<dbReference type="InterPro" id="IPR010148">
    <property type="entry name" value="CRISPR-assoc_prot_CT1975"/>
</dbReference>
<comment type="caution">
    <text evidence="1">The sequence shown here is derived from an EMBL/GenBank/DDBJ whole genome shotgun (WGS) entry which is preliminary data.</text>
</comment>
<keyword evidence="2" id="KW-1185">Reference proteome</keyword>
<accession>A0A1Y3Y565</accession>